<accession>A0A552UIX8</accession>
<dbReference type="EMBL" id="VJWA01000001">
    <property type="protein sequence ID" value="TRW18176.1"/>
    <property type="molecule type" value="Genomic_DNA"/>
</dbReference>
<evidence type="ECO:0000313" key="3">
    <source>
        <dbReference type="Proteomes" id="UP000317894"/>
    </source>
</evidence>
<feature type="signal peptide" evidence="1">
    <location>
        <begin position="1"/>
        <end position="19"/>
    </location>
</feature>
<name>A0A552UIX8_9SPHN</name>
<sequence length="389" mass="41246">MRIHSATVLLSLIAAPAAAQHGAEAALKSGRIVKAMSTETVRPNGRFDQLVHFGHGAVFDAQYRQVAIDPESALAAQRDLLKRLEGSASRLAPKPREIVRTGQKLVLTARPAEAVAVNQIVIDQLVATQPLRMRADLSARNRALAAQIGPAQLSPAIAAFLKNGIIVAFPTTAYMKACTAAGVPVPPNFSTTSTAWKFQGKLTTKIIQANQDANVWTWASASRKGACIALPRGTGTPGSLAGIICQSATTGKACFWDNKLRGSNASLGWKNITLKIADLQDGNVLAENCTGCHRGNNVFLMSPDDPVWGKVMGRNGPLHPKFTTTVSASTDMLDGHPRYIPMSSQATWKNVAPASDPFCNACHEKPVVAQAMVMPPACSSLPTGCNVEP</sequence>
<evidence type="ECO:0008006" key="4">
    <source>
        <dbReference type="Google" id="ProtNLM"/>
    </source>
</evidence>
<dbReference type="OrthoDB" id="9182090at2"/>
<dbReference type="RefSeq" id="WP_144236869.1">
    <property type="nucleotide sequence ID" value="NZ_VJWA01000001.1"/>
</dbReference>
<evidence type="ECO:0000313" key="2">
    <source>
        <dbReference type="EMBL" id="TRW18176.1"/>
    </source>
</evidence>
<organism evidence="2 3">
    <name type="scientific">Glacieibacterium frigidum</name>
    <dbReference type="NCBI Taxonomy" id="2593303"/>
    <lineage>
        <taxon>Bacteria</taxon>
        <taxon>Pseudomonadati</taxon>
        <taxon>Pseudomonadota</taxon>
        <taxon>Alphaproteobacteria</taxon>
        <taxon>Sphingomonadales</taxon>
        <taxon>Sphingosinicellaceae</taxon>
        <taxon>Glacieibacterium</taxon>
    </lineage>
</organism>
<proteinExistence type="predicted"/>
<dbReference type="Proteomes" id="UP000317894">
    <property type="component" value="Unassembled WGS sequence"/>
</dbReference>
<reference evidence="2 3" key="1">
    <citation type="submission" date="2019-07" db="EMBL/GenBank/DDBJ databases">
        <title>Novel species isolated from glacier.</title>
        <authorList>
            <person name="Liu Q."/>
            <person name="Xin Y.-H."/>
        </authorList>
    </citation>
    <scope>NUCLEOTIDE SEQUENCE [LARGE SCALE GENOMIC DNA]</scope>
    <source>
        <strain evidence="2 3">LB1R16</strain>
    </source>
</reference>
<evidence type="ECO:0000256" key="1">
    <source>
        <dbReference type="SAM" id="SignalP"/>
    </source>
</evidence>
<comment type="caution">
    <text evidence="2">The sequence shown here is derived from an EMBL/GenBank/DDBJ whole genome shotgun (WGS) entry which is preliminary data.</text>
</comment>
<keyword evidence="1" id="KW-0732">Signal</keyword>
<gene>
    <name evidence="2" type="ORF">FMM06_08750</name>
</gene>
<protein>
    <recommendedName>
        <fullName evidence="4">Cytochrome P460 domain-containing protein</fullName>
    </recommendedName>
</protein>
<keyword evidence="3" id="KW-1185">Reference proteome</keyword>
<dbReference type="AlphaFoldDB" id="A0A552UIX8"/>
<feature type="chain" id="PRO_5021941919" description="Cytochrome P460 domain-containing protein" evidence="1">
    <location>
        <begin position="20"/>
        <end position="389"/>
    </location>
</feature>